<dbReference type="GO" id="GO:0006508">
    <property type="term" value="P:proteolysis"/>
    <property type="evidence" value="ECO:0007669"/>
    <property type="project" value="InterPro"/>
</dbReference>
<dbReference type="InterPro" id="IPR000667">
    <property type="entry name" value="Peptidase_S13"/>
</dbReference>
<dbReference type="AlphaFoldDB" id="A0A7X7R6Q9"/>
<dbReference type="SUPFAM" id="SSF56601">
    <property type="entry name" value="beta-lactamase/transpeptidase-like"/>
    <property type="match status" value="1"/>
</dbReference>
<dbReference type="EC" id="3.4.16.4" evidence="4"/>
<gene>
    <name evidence="4" type="primary">dacB</name>
    <name evidence="4" type="ORF">GX576_00130</name>
</gene>
<evidence type="ECO:0000313" key="5">
    <source>
        <dbReference type="Proteomes" id="UP000536534"/>
    </source>
</evidence>
<name>A0A7X7R6Q9_9RHOO</name>
<sequence>MQLPFIIRPPARRRGAALLLLAGWLSSASAALPTPVRLALDNARIPADAVAVWVAPVGAPAPTLAENAGRPMNPASVMKLVTAFAALEVLGPAHRWRTRIAHTGTVRDGVLEGDLHLVGGADPVLGYERLWKLLRRLRALGIERIAGDIVLDGSALHLPPHDPDAFDGKGLRPYNSGPHGLLMHYNTLQLGLFPAEETGARVTVAAEPPLAGLSIDNQLRTTNAPCGVWYRDLEARLEPGRRLLLTGSLPASCGARNWSAAPLPPAEFGAALVAGLWSEVGGRIQGRVRSGVVPPAARTLFTDESAPLAEVVREMNKWSNNVIARQLLASLGASPLTLSAPVTEPDMVSRGARVAADSLAAAGIATVGLVIENGAGLSRIERVRADSLGRLLQTAWARPWMPEFIASLPVAGQDGTARRRLSDSPARGQAHIKTGTINGVRAIAGYVLDRHGERHAVVMMVNHPDAGASQAAQDALIEWVWSAAAD</sequence>
<dbReference type="PANTHER" id="PTHR30023:SF0">
    <property type="entry name" value="PENICILLIN-SENSITIVE CARBOXYPEPTIDASE A"/>
    <property type="match status" value="1"/>
</dbReference>
<dbReference type="PRINTS" id="PR00922">
    <property type="entry name" value="DADACBPTASE3"/>
</dbReference>
<dbReference type="GO" id="GO:0009002">
    <property type="term" value="F:serine-type D-Ala-D-Ala carboxypeptidase activity"/>
    <property type="evidence" value="ECO:0007669"/>
    <property type="project" value="UniProtKB-EC"/>
</dbReference>
<dbReference type="Gene3D" id="3.40.710.10">
    <property type="entry name" value="DD-peptidase/beta-lactamase superfamily"/>
    <property type="match status" value="1"/>
</dbReference>
<dbReference type="Gene3D" id="3.50.80.20">
    <property type="entry name" value="D-Ala-D-Ala carboxypeptidase C, peptidase S13"/>
    <property type="match status" value="1"/>
</dbReference>
<organism evidence="4 5">
    <name type="scientific">Thauera phenolivorans</name>
    <dbReference type="NCBI Taxonomy" id="1792543"/>
    <lineage>
        <taxon>Bacteria</taxon>
        <taxon>Pseudomonadati</taxon>
        <taxon>Pseudomonadota</taxon>
        <taxon>Betaproteobacteria</taxon>
        <taxon>Rhodocyclales</taxon>
        <taxon>Zoogloeaceae</taxon>
        <taxon>Thauera</taxon>
    </lineage>
</organism>
<comment type="caution">
    <text evidence="4">The sequence shown here is derived from an EMBL/GenBank/DDBJ whole genome shotgun (WGS) entry which is preliminary data.</text>
</comment>
<feature type="chain" id="PRO_5031198588" evidence="3">
    <location>
        <begin position="31"/>
        <end position="486"/>
    </location>
</feature>
<accession>A0A7X7R6Q9</accession>
<dbReference type="Proteomes" id="UP000536534">
    <property type="component" value="Unassembled WGS sequence"/>
</dbReference>
<dbReference type="EMBL" id="JAAYYV010000003">
    <property type="protein sequence ID" value="NLF52811.1"/>
    <property type="molecule type" value="Genomic_DNA"/>
</dbReference>
<reference evidence="4 5" key="1">
    <citation type="journal article" date="2020" name="Biotechnol. Biofuels">
        <title>New insights from the biogas microbiome by comprehensive genome-resolved metagenomics of nearly 1600 species originating from multiple anaerobic digesters.</title>
        <authorList>
            <person name="Campanaro S."/>
            <person name="Treu L."/>
            <person name="Rodriguez-R L.M."/>
            <person name="Kovalovszki A."/>
            <person name="Ziels R.M."/>
            <person name="Maus I."/>
            <person name="Zhu X."/>
            <person name="Kougias P.G."/>
            <person name="Basile A."/>
            <person name="Luo G."/>
            <person name="Schluter A."/>
            <person name="Konstantinidis K.T."/>
            <person name="Angelidaki I."/>
        </authorList>
    </citation>
    <scope>NUCLEOTIDE SEQUENCE [LARGE SCALE GENOMIC DNA]</scope>
    <source>
        <strain evidence="4">AS06rmzACSIP_256</strain>
    </source>
</reference>
<proteinExistence type="inferred from homology"/>
<comment type="similarity">
    <text evidence="1">Belongs to the peptidase S13 family.</text>
</comment>
<keyword evidence="4" id="KW-0121">Carboxypeptidase</keyword>
<dbReference type="GO" id="GO:0000270">
    <property type="term" value="P:peptidoglycan metabolic process"/>
    <property type="evidence" value="ECO:0007669"/>
    <property type="project" value="TreeGrafter"/>
</dbReference>
<evidence type="ECO:0000256" key="3">
    <source>
        <dbReference type="SAM" id="SignalP"/>
    </source>
</evidence>
<evidence type="ECO:0000313" key="4">
    <source>
        <dbReference type="EMBL" id="NLF52811.1"/>
    </source>
</evidence>
<evidence type="ECO:0000256" key="2">
    <source>
        <dbReference type="ARBA" id="ARBA00022801"/>
    </source>
</evidence>
<protein>
    <submittedName>
        <fullName evidence="4">D-alanyl-D-alanine carboxypeptidase/D-alanyl-D-alanine-endopeptidase</fullName>
        <ecNumber evidence="4">3.4.16.4</ecNumber>
    </submittedName>
</protein>
<evidence type="ECO:0000256" key="1">
    <source>
        <dbReference type="ARBA" id="ARBA00006096"/>
    </source>
</evidence>
<dbReference type="NCBIfam" id="TIGR00666">
    <property type="entry name" value="PBP4"/>
    <property type="match status" value="1"/>
</dbReference>
<feature type="signal peptide" evidence="3">
    <location>
        <begin position="1"/>
        <end position="30"/>
    </location>
</feature>
<dbReference type="Pfam" id="PF02113">
    <property type="entry name" value="Peptidase_S13"/>
    <property type="match status" value="1"/>
</dbReference>
<dbReference type="PANTHER" id="PTHR30023">
    <property type="entry name" value="D-ALANYL-D-ALANINE CARBOXYPEPTIDASE"/>
    <property type="match status" value="1"/>
</dbReference>
<keyword evidence="3" id="KW-0732">Signal</keyword>
<keyword evidence="4" id="KW-0645">Protease</keyword>
<keyword evidence="2 4" id="KW-0378">Hydrolase</keyword>
<dbReference type="InterPro" id="IPR012338">
    <property type="entry name" value="Beta-lactam/transpept-like"/>
</dbReference>